<comment type="caution">
    <text evidence="1">The sequence shown here is derived from an EMBL/GenBank/DDBJ whole genome shotgun (WGS) entry which is preliminary data.</text>
</comment>
<keyword evidence="2" id="KW-1185">Reference proteome</keyword>
<organism evidence="1 2">
    <name type="scientific">Symmachiella macrocystis</name>
    <dbReference type="NCBI Taxonomy" id="2527985"/>
    <lineage>
        <taxon>Bacteria</taxon>
        <taxon>Pseudomonadati</taxon>
        <taxon>Planctomycetota</taxon>
        <taxon>Planctomycetia</taxon>
        <taxon>Planctomycetales</taxon>
        <taxon>Planctomycetaceae</taxon>
        <taxon>Symmachiella</taxon>
    </lineage>
</organism>
<dbReference type="AlphaFoldDB" id="A0A5C6B4H3"/>
<proteinExistence type="predicted"/>
<gene>
    <name evidence="1" type="ORF">CA54_52190</name>
</gene>
<name>A0A5C6B4H3_9PLAN</name>
<dbReference type="Proteomes" id="UP000320735">
    <property type="component" value="Unassembled WGS sequence"/>
</dbReference>
<evidence type="ECO:0000313" key="2">
    <source>
        <dbReference type="Proteomes" id="UP000320735"/>
    </source>
</evidence>
<evidence type="ECO:0000313" key="1">
    <source>
        <dbReference type="EMBL" id="TWU06820.1"/>
    </source>
</evidence>
<reference evidence="1 2" key="1">
    <citation type="submission" date="2019-02" db="EMBL/GenBank/DDBJ databases">
        <title>Deep-cultivation of Planctomycetes and their phenomic and genomic characterization uncovers novel biology.</title>
        <authorList>
            <person name="Wiegand S."/>
            <person name="Jogler M."/>
            <person name="Boedeker C."/>
            <person name="Pinto D."/>
            <person name="Vollmers J."/>
            <person name="Rivas-Marin E."/>
            <person name="Kohn T."/>
            <person name="Peeters S.H."/>
            <person name="Heuer A."/>
            <person name="Rast P."/>
            <person name="Oberbeckmann S."/>
            <person name="Bunk B."/>
            <person name="Jeske O."/>
            <person name="Meyerdierks A."/>
            <person name="Storesund J.E."/>
            <person name="Kallscheuer N."/>
            <person name="Luecker S."/>
            <person name="Lage O.M."/>
            <person name="Pohl T."/>
            <person name="Merkel B.J."/>
            <person name="Hornburger P."/>
            <person name="Mueller R.-W."/>
            <person name="Bruemmer F."/>
            <person name="Labrenz M."/>
            <person name="Spormann A.M."/>
            <person name="Op Den Camp H."/>
            <person name="Overmann J."/>
            <person name="Amann R."/>
            <person name="Jetten M.S.M."/>
            <person name="Mascher T."/>
            <person name="Medema M.H."/>
            <person name="Devos D.P."/>
            <person name="Kaster A.-K."/>
            <person name="Ovreas L."/>
            <person name="Rohde M."/>
            <person name="Galperin M.Y."/>
            <person name="Jogler C."/>
        </authorList>
    </citation>
    <scope>NUCLEOTIDE SEQUENCE [LARGE SCALE GENOMIC DNA]</scope>
    <source>
        <strain evidence="1 2">CA54</strain>
    </source>
</reference>
<sequence length="117" mass="13151">MERSTVGAISILAVLARGLHYCCQVAVQRHEMSVLFNIRSLVVIESPRMSVRTIGRREWAVTVQKRSIAEHIQSNFCQQGLRCGRIEADPGGFLFTVDGREETTLDGYRPVKQCEAD</sequence>
<dbReference type="EMBL" id="SJPP01000003">
    <property type="protein sequence ID" value="TWU06820.1"/>
    <property type="molecule type" value="Genomic_DNA"/>
</dbReference>
<accession>A0A5C6B4H3</accession>
<protein>
    <submittedName>
        <fullName evidence="1">Uncharacterized protein</fullName>
    </submittedName>
</protein>